<dbReference type="Proteomes" id="UP000326857">
    <property type="component" value="Unassembled WGS sequence"/>
</dbReference>
<dbReference type="EMBL" id="CABVLI010000042">
    <property type="protein sequence ID" value="VVT21513.1"/>
    <property type="molecule type" value="Genomic_DNA"/>
</dbReference>
<protein>
    <submittedName>
        <fullName evidence="1">Uncharacterized protein</fullName>
    </submittedName>
</protein>
<evidence type="ECO:0000313" key="2">
    <source>
        <dbReference type="Proteomes" id="UP000326857"/>
    </source>
</evidence>
<reference evidence="1 2" key="1">
    <citation type="submission" date="2019-09" db="EMBL/GenBank/DDBJ databases">
        <authorList>
            <person name="Dittami M. S."/>
        </authorList>
    </citation>
    <scope>NUCLEOTIDE SEQUENCE [LARGE SCALE GENOMIC DNA]</scope>
    <source>
        <strain evidence="1">SPHINGO391</strain>
    </source>
</reference>
<sequence>MLGRYVQTSAAITDKGHSDGIAVTNSIYCREGIS</sequence>
<gene>
    <name evidence="1" type="ORF">SPHINGO391_470212</name>
</gene>
<organism evidence="1 2">
    <name type="scientific">Sphingomonas aurantiaca</name>
    <dbReference type="NCBI Taxonomy" id="185949"/>
    <lineage>
        <taxon>Bacteria</taxon>
        <taxon>Pseudomonadati</taxon>
        <taxon>Pseudomonadota</taxon>
        <taxon>Alphaproteobacteria</taxon>
        <taxon>Sphingomonadales</taxon>
        <taxon>Sphingomonadaceae</taxon>
        <taxon>Sphingomonas</taxon>
    </lineage>
</organism>
<proteinExistence type="predicted"/>
<accession>A0A5E7ZQU1</accession>
<dbReference type="AlphaFoldDB" id="A0A5E7ZQU1"/>
<evidence type="ECO:0000313" key="1">
    <source>
        <dbReference type="EMBL" id="VVT21513.1"/>
    </source>
</evidence>
<name>A0A5E7ZQU1_9SPHN</name>